<reference evidence="3 4" key="1">
    <citation type="journal article" date="2019" name="Nat. Med.">
        <title>A library of human gut bacterial isolates paired with longitudinal multiomics data enables mechanistic microbiome research.</title>
        <authorList>
            <person name="Poyet M."/>
            <person name="Groussin M."/>
            <person name="Gibbons S.M."/>
            <person name="Avila-Pacheco J."/>
            <person name="Jiang X."/>
            <person name="Kearney S.M."/>
            <person name="Perrotta A.R."/>
            <person name="Berdy B."/>
            <person name="Zhao S."/>
            <person name="Lieberman T.D."/>
            <person name="Swanson P.K."/>
            <person name="Smith M."/>
            <person name="Roesemann S."/>
            <person name="Alexander J.E."/>
            <person name="Rich S.A."/>
            <person name="Livny J."/>
            <person name="Vlamakis H."/>
            <person name="Clish C."/>
            <person name="Bullock K."/>
            <person name="Deik A."/>
            <person name="Scott J."/>
            <person name="Pierce K.A."/>
            <person name="Xavier R.J."/>
            <person name="Alm E.J."/>
        </authorList>
    </citation>
    <scope>NUCLEOTIDE SEQUENCE [LARGE SCALE GENOMIC DNA]</scope>
    <source>
        <strain evidence="3 4">BIOML-A5</strain>
    </source>
</reference>
<dbReference type="AlphaFoldDB" id="A0A1Y4PPI9"/>
<gene>
    <name evidence="3" type="ORF">F2Y61_05680</name>
</gene>
<dbReference type="InterPro" id="IPR001296">
    <property type="entry name" value="Glyco_trans_1"/>
</dbReference>
<keyword evidence="1 3" id="KW-0808">Transferase</keyword>
<sequence length="377" mass="44280">MINRIYFYGTLCEIDNIPVGGGEVGNQRTINILKKNGFDLIVIRKYKLLKKHTTVYRILSSFSVLKNYIYYFYILLTGRRKNSIVHISAFYDGIMLYQEFILVLTAKILGYRIVYEMRGGGADFFYKNYSIIYKSILKRTLQLSDYIFSQGKENYPLIQKLCDHPIYYYANFVETNFLPSKYPEKPSNILNILYFGRIFPEKNIETVIQSFILLKQGGYNVTLSLIGYGPQEYITKLKKIAKQDKYTNDIHFLGPCTHDKLPSLLLDKHFFIFPSEERREGHSNALTETMCYGIIPIASKAGFNRSIINNDSLIIEKIDANIIAQKIKYIIDNKLIKNLSYQMYERVCHLYNEKEAEKQLVKEYNKLFRLFFRKNDQ</sequence>
<feature type="domain" description="Glycosyl transferase family 1" evidence="2">
    <location>
        <begin position="191"/>
        <end position="339"/>
    </location>
</feature>
<proteinExistence type="predicted"/>
<name>A0A1Y4PPI9_9BACT</name>
<dbReference type="GO" id="GO:0016757">
    <property type="term" value="F:glycosyltransferase activity"/>
    <property type="evidence" value="ECO:0007669"/>
    <property type="project" value="InterPro"/>
</dbReference>
<accession>A0A1Y4PPI9</accession>
<evidence type="ECO:0000259" key="2">
    <source>
        <dbReference type="Pfam" id="PF00534"/>
    </source>
</evidence>
<dbReference type="GO" id="GO:0009103">
    <property type="term" value="P:lipopolysaccharide biosynthetic process"/>
    <property type="evidence" value="ECO:0007669"/>
    <property type="project" value="TreeGrafter"/>
</dbReference>
<organism evidence="3 4">
    <name type="scientific">Phocaeicola dorei</name>
    <dbReference type="NCBI Taxonomy" id="357276"/>
    <lineage>
        <taxon>Bacteria</taxon>
        <taxon>Pseudomonadati</taxon>
        <taxon>Bacteroidota</taxon>
        <taxon>Bacteroidia</taxon>
        <taxon>Bacteroidales</taxon>
        <taxon>Bacteroidaceae</taxon>
        <taxon>Phocaeicola</taxon>
    </lineage>
</organism>
<dbReference type="Gene3D" id="3.40.50.2000">
    <property type="entry name" value="Glycogen Phosphorylase B"/>
    <property type="match status" value="2"/>
</dbReference>
<dbReference type="RefSeq" id="WP_087387097.1">
    <property type="nucleotide sequence ID" value="NZ_JADNBC010000003.1"/>
</dbReference>
<evidence type="ECO:0000256" key="1">
    <source>
        <dbReference type="ARBA" id="ARBA00022679"/>
    </source>
</evidence>
<dbReference type="CDD" id="cd03801">
    <property type="entry name" value="GT4_PimA-like"/>
    <property type="match status" value="1"/>
</dbReference>
<dbReference type="PANTHER" id="PTHR46401">
    <property type="entry name" value="GLYCOSYLTRANSFERASE WBBK-RELATED"/>
    <property type="match status" value="1"/>
</dbReference>
<comment type="caution">
    <text evidence="3">The sequence shown here is derived from an EMBL/GenBank/DDBJ whole genome shotgun (WGS) entry which is preliminary data.</text>
</comment>
<dbReference type="EMBL" id="VVZB01000002">
    <property type="protein sequence ID" value="KAA5385322.1"/>
    <property type="molecule type" value="Genomic_DNA"/>
</dbReference>
<evidence type="ECO:0000313" key="3">
    <source>
        <dbReference type="EMBL" id="KAA5385322.1"/>
    </source>
</evidence>
<evidence type="ECO:0000313" key="4">
    <source>
        <dbReference type="Proteomes" id="UP000347681"/>
    </source>
</evidence>
<dbReference type="PANTHER" id="PTHR46401:SF2">
    <property type="entry name" value="GLYCOSYLTRANSFERASE WBBK-RELATED"/>
    <property type="match status" value="1"/>
</dbReference>
<dbReference type="SUPFAM" id="SSF53756">
    <property type="entry name" value="UDP-Glycosyltransferase/glycogen phosphorylase"/>
    <property type="match status" value="1"/>
</dbReference>
<protein>
    <submittedName>
        <fullName evidence="3">Glycosyltransferase family 4 protein</fullName>
    </submittedName>
</protein>
<dbReference type="Proteomes" id="UP000347681">
    <property type="component" value="Unassembled WGS sequence"/>
</dbReference>
<dbReference type="Pfam" id="PF00534">
    <property type="entry name" value="Glycos_transf_1"/>
    <property type="match status" value="1"/>
</dbReference>